<feature type="domain" description="Transporter-associated" evidence="1">
    <location>
        <begin position="2"/>
        <end position="55"/>
    </location>
</feature>
<dbReference type="Pfam" id="PF03471">
    <property type="entry name" value="CorC_HlyC"/>
    <property type="match status" value="1"/>
</dbReference>
<sequence length="61" mass="6838">LHIDDSDLDTIGGWLLSQAVDLNIEAGYSIEYAGFQFKVLELDGHQVKKVAVHKLDIKKEL</sequence>
<dbReference type="InterPro" id="IPR036318">
    <property type="entry name" value="FAD-bd_PCMH-like_sf"/>
</dbReference>
<gene>
    <name evidence="2" type="ORF">FC695_45630</name>
</gene>
<dbReference type="AlphaFoldDB" id="A0A9X9F0H1"/>
<dbReference type="InterPro" id="IPR005170">
    <property type="entry name" value="Transptr-assoc_dom"/>
</dbReference>
<dbReference type="SUPFAM" id="SSF56176">
    <property type="entry name" value="FAD-binding/transporter-associated domain-like"/>
    <property type="match status" value="1"/>
</dbReference>
<evidence type="ECO:0000259" key="1">
    <source>
        <dbReference type="Pfam" id="PF03471"/>
    </source>
</evidence>
<organism evidence="2 3">
    <name type="scientific">Bacillus cereus</name>
    <dbReference type="NCBI Taxonomy" id="1396"/>
    <lineage>
        <taxon>Bacteria</taxon>
        <taxon>Bacillati</taxon>
        <taxon>Bacillota</taxon>
        <taxon>Bacilli</taxon>
        <taxon>Bacillales</taxon>
        <taxon>Bacillaceae</taxon>
        <taxon>Bacillus</taxon>
        <taxon>Bacillus cereus group</taxon>
    </lineage>
</organism>
<name>A0A9X9F0H1_BACCE</name>
<protein>
    <recommendedName>
        <fullName evidence="1">Transporter-associated domain-containing protein</fullName>
    </recommendedName>
</protein>
<evidence type="ECO:0000313" key="3">
    <source>
        <dbReference type="Proteomes" id="UP000308444"/>
    </source>
</evidence>
<comment type="caution">
    <text evidence="2">The sequence shown here is derived from an EMBL/GenBank/DDBJ whole genome shotgun (WGS) entry which is preliminary data.</text>
</comment>
<proteinExistence type="predicted"/>
<dbReference type="GO" id="GO:0050660">
    <property type="term" value="F:flavin adenine dinucleotide binding"/>
    <property type="evidence" value="ECO:0007669"/>
    <property type="project" value="InterPro"/>
</dbReference>
<evidence type="ECO:0000313" key="2">
    <source>
        <dbReference type="EMBL" id="TKI78706.1"/>
    </source>
</evidence>
<dbReference type="InterPro" id="IPR016169">
    <property type="entry name" value="FAD-bd_PCMH_sub2"/>
</dbReference>
<accession>A0A9X9F0H1</accession>
<feature type="non-terminal residue" evidence="2">
    <location>
        <position position="1"/>
    </location>
</feature>
<dbReference type="Gene3D" id="3.30.465.10">
    <property type="match status" value="1"/>
</dbReference>
<reference evidence="2 3" key="1">
    <citation type="journal article" date="2019" name="Environ. Microbiol.">
        <title>An active ?-lactamase is a part of an orchestrated cell wall stress resistance network of Bacillus subtilis and related rhizosphere species.</title>
        <authorList>
            <person name="Bucher T."/>
            <person name="Keren-Paz A."/>
            <person name="Hausser J."/>
            <person name="Olender T."/>
            <person name="Cytryn E."/>
            <person name="Kolodkin-Gal I."/>
        </authorList>
    </citation>
    <scope>NUCLEOTIDE SEQUENCE [LARGE SCALE GENOMIC DNA]</scope>
    <source>
        <strain evidence="2 3">I32</strain>
    </source>
</reference>
<dbReference type="Proteomes" id="UP000308444">
    <property type="component" value="Unassembled WGS sequence"/>
</dbReference>
<dbReference type="EMBL" id="SZOH01005637">
    <property type="protein sequence ID" value="TKI78706.1"/>
    <property type="molecule type" value="Genomic_DNA"/>
</dbReference>